<proteinExistence type="predicted"/>
<feature type="transmembrane region" description="Helical" evidence="1">
    <location>
        <begin position="25"/>
        <end position="45"/>
    </location>
</feature>
<gene>
    <name evidence="2" type="primary">sugA_2</name>
    <name evidence="2" type="ORF">ERS007681_04316</name>
</gene>
<protein>
    <submittedName>
        <fullName evidence="2">Sugar-transport integral membrane protein ABC transporter SugA</fullName>
    </submittedName>
</protein>
<keyword evidence="1" id="KW-0812">Transmembrane</keyword>
<evidence type="ECO:0000313" key="2">
    <source>
        <dbReference type="EMBL" id="CFE47217.1"/>
    </source>
</evidence>
<accession>A0A654THA2</accession>
<reference evidence="2 3" key="1">
    <citation type="submission" date="2015-03" db="EMBL/GenBank/DDBJ databases">
        <authorList>
            <consortium name="Pathogen Informatics"/>
        </authorList>
    </citation>
    <scope>NUCLEOTIDE SEQUENCE [LARGE SCALE GENOMIC DNA]</scope>
    <source>
        <strain evidence="2 3">G09901357</strain>
    </source>
</reference>
<organism evidence="2 3">
    <name type="scientific">Mycobacterium tuberculosis</name>
    <dbReference type="NCBI Taxonomy" id="1773"/>
    <lineage>
        <taxon>Bacteria</taxon>
        <taxon>Bacillati</taxon>
        <taxon>Actinomycetota</taxon>
        <taxon>Actinomycetes</taxon>
        <taxon>Mycobacteriales</taxon>
        <taxon>Mycobacteriaceae</taxon>
        <taxon>Mycobacterium</taxon>
        <taxon>Mycobacterium tuberculosis complex</taxon>
    </lineage>
</organism>
<evidence type="ECO:0000256" key="1">
    <source>
        <dbReference type="SAM" id="Phobius"/>
    </source>
</evidence>
<name>A0A654THA2_MYCTX</name>
<keyword evidence="1" id="KW-1133">Transmembrane helix</keyword>
<sequence>MTSVEQRTATAVFSRTGSRMAERRLAFMLVAPAAMLMVAVTAYPIG</sequence>
<keyword evidence="1" id="KW-0472">Membrane</keyword>
<dbReference type="Proteomes" id="UP000048289">
    <property type="component" value="Unassembled WGS sequence"/>
</dbReference>
<dbReference type="AlphaFoldDB" id="A0A654THA2"/>
<evidence type="ECO:0000313" key="3">
    <source>
        <dbReference type="Proteomes" id="UP000048289"/>
    </source>
</evidence>
<dbReference type="EMBL" id="CFOE01000997">
    <property type="protein sequence ID" value="CFE47217.1"/>
    <property type="molecule type" value="Genomic_DNA"/>
</dbReference>